<name>L8WS97_THACA</name>
<keyword evidence="3" id="KW-1185">Reference proteome</keyword>
<feature type="compositionally biased region" description="Polar residues" evidence="1">
    <location>
        <begin position="1"/>
        <end position="11"/>
    </location>
</feature>
<dbReference type="AlphaFoldDB" id="L8WS97"/>
<accession>L8WS97</accession>
<feature type="region of interest" description="Disordered" evidence="1">
    <location>
        <begin position="252"/>
        <end position="276"/>
    </location>
</feature>
<feature type="compositionally biased region" description="Acidic residues" evidence="1">
    <location>
        <begin position="70"/>
        <end position="84"/>
    </location>
</feature>
<evidence type="ECO:0000256" key="1">
    <source>
        <dbReference type="SAM" id="MobiDB-lite"/>
    </source>
</evidence>
<evidence type="ECO:0000313" key="3">
    <source>
        <dbReference type="Proteomes" id="UP000011668"/>
    </source>
</evidence>
<sequence>MIARSDFNSGLSRHLKVARGTYANKDLTELEIIRLQPNPDIIEQDEDDQCDHNDDEEGEEDNGEEKNDGEGSDEQEHDDDEDNNEEVGVTVQEDDQAPSGAAHRRNCDGCGGCMAAGKHNPNHTMVAIGDPSRTPYLSKTQVLYPCRRKWPIAPWVCDSLDQGGDLTPTRIHFNVRATLKQSRQTRHTTSRDTVDPVVMMIFEGHMGKLSVMPLRYPIDEPVDQGRDSHMNLFHISKAQPAMIPQITMASQFHDSDEEISTTPPGSTKENKSRNARAQARLRARRKAYVESCFLARGGCQEVTNNC</sequence>
<comment type="caution">
    <text evidence="2">The sequence shown here is derived from an EMBL/GenBank/DDBJ whole genome shotgun (WGS) entry which is preliminary data.</text>
</comment>
<gene>
    <name evidence="2" type="ORF">AG1IA_06305</name>
</gene>
<dbReference type="HOGENOM" id="CLU_909674_0_0_1"/>
<organism evidence="2 3">
    <name type="scientific">Thanatephorus cucumeris (strain AG1-IA)</name>
    <name type="common">Rice sheath blight fungus</name>
    <name type="synonym">Rhizoctonia solani</name>
    <dbReference type="NCBI Taxonomy" id="983506"/>
    <lineage>
        <taxon>Eukaryota</taxon>
        <taxon>Fungi</taxon>
        <taxon>Dikarya</taxon>
        <taxon>Basidiomycota</taxon>
        <taxon>Agaricomycotina</taxon>
        <taxon>Agaricomycetes</taxon>
        <taxon>Cantharellales</taxon>
        <taxon>Ceratobasidiaceae</taxon>
        <taxon>Rhizoctonia</taxon>
        <taxon>Rhizoctonia solani AG-1</taxon>
    </lineage>
</organism>
<reference evidence="2 3" key="1">
    <citation type="journal article" date="2013" name="Nat. Commun.">
        <title>The evolution and pathogenic mechanisms of the rice sheath blight pathogen.</title>
        <authorList>
            <person name="Zheng A."/>
            <person name="Lin R."/>
            <person name="Xu L."/>
            <person name="Qin P."/>
            <person name="Tang C."/>
            <person name="Ai P."/>
            <person name="Zhang D."/>
            <person name="Liu Y."/>
            <person name="Sun Z."/>
            <person name="Feng H."/>
            <person name="Wang Y."/>
            <person name="Chen Y."/>
            <person name="Liang X."/>
            <person name="Fu R."/>
            <person name="Li Q."/>
            <person name="Zhang J."/>
            <person name="Yu X."/>
            <person name="Xie Z."/>
            <person name="Ding L."/>
            <person name="Guan P."/>
            <person name="Tang J."/>
            <person name="Liang Y."/>
            <person name="Wang S."/>
            <person name="Deng Q."/>
            <person name="Li S."/>
            <person name="Zhu J."/>
            <person name="Wang L."/>
            <person name="Liu H."/>
            <person name="Li P."/>
        </authorList>
    </citation>
    <scope>NUCLEOTIDE SEQUENCE [LARGE SCALE GENOMIC DNA]</scope>
    <source>
        <strain evidence="3">AG-1 IA</strain>
    </source>
</reference>
<evidence type="ECO:0000313" key="2">
    <source>
        <dbReference type="EMBL" id="ELU39667.1"/>
    </source>
</evidence>
<dbReference type="OrthoDB" id="3225863at2759"/>
<feature type="compositionally biased region" description="Acidic residues" evidence="1">
    <location>
        <begin position="42"/>
        <end position="63"/>
    </location>
</feature>
<protein>
    <submittedName>
        <fullName evidence="2">SDA1 domain-containing protein</fullName>
    </submittedName>
</protein>
<proteinExistence type="predicted"/>
<dbReference type="Proteomes" id="UP000011668">
    <property type="component" value="Unassembled WGS sequence"/>
</dbReference>
<feature type="region of interest" description="Disordered" evidence="1">
    <location>
        <begin position="1"/>
        <end position="84"/>
    </location>
</feature>
<dbReference type="EMBL" id="AFRT01001666">
    <property type="protein sequence ID" value="ELU39667.1"/>
    <property type="molecule type" value="Genomic_DNA"/>
</dbReference>